<name>A0ABP7KRJ9_9SPHN</name>
<comment type="caution">
    <text evidence="2">The sequence shown here is derived from an EMBL/GenBank/DDBJ whole genome shotgun (WGS) entry which is preliminary data.</text>
</comment>
<reference evidence="3" key="1">
    <citation type="journal article" date="2019" name="Int. J. Syst. Evol. Microbiol.">
        <title>The Global Catalogue of Microorganisms (GCM) 10K type strain sequencing project: providing services to taxonomists for standard genome sequencing and annotation.</title>
        <authorList>
            <consortium name="The Broad Institute Genomics Platform"/>
            <consortium name="The Broad Institute Genome Sequencing Center for Infectious Disease"/>
            <person name="Wu L."/>
            <person name="Ma J."/>
        </authorList>
    </citation>
    <scope>NUCLEOTIDE SEQUENCE [LARGE SCALE GENOMIC DNA]</scope>
    <source>
        <strain evidence="3">JCM 17543</strain>
    </source>
</reference>
<protein>
    <recommendedName>
        <fullName evidence="1">PilZ domain-containing protein</fullName>
    </recommendedName>
</protein>
<dbReference type="RefSeq" id="WP_344697696.1">
    <property type="nucleotide sequence ID" value="NZ_BAABBM010000001.1"/>
</dbReference>
<evidence type="ECO:0000313" key="3">
    <source>
        <dbReference type="Proteomes" id="UP001500827"/>
    </source>
</evidence>
<dbReference type="InterPro" id="IPR009875">
    <property type="entry name" value="PilZ_domain"/>
</dbReference>
<keyword evidence="3" id="KW-1185">Reference proteome</keyword>
<dbReference type="Pfam" id="PF07238">
    <property type="entry name" value="PilZ"/>
    <property type="match status" value="2"/>
</dbReference>
<gene>
    <name evidence="2" type="ORF">GCM10022276_00600</name>
</gene>
<proteinExistence type="predicted"/>
<evidence type="ECO:0000259" key="1">
    <source>
        <dbReference type="Pfam" id="PF07238"/>
    </source>
</evidence>
<dbReference type="EMBL" id="BAABBM010000001">
    <property type="protein sequence ID" value="GAA3885574.1"/>
    <property type="molecule type" value="Genomic_DNA"/>
</dbReference>
<dbReference type="SUPFAM" id="SSF141371">
    <property type="entry name" value="PilZ domain-like"/>
    <property type="match status" value="2"/>
</dbReference>
<feature type="domain" description="PilZ" evidence="1">
    <location>
        <begin position="34"/>
        <end position="115"/>
    </location>
</feature>
<dbReference type="Gene3D" id="2.40.10.220">
    <property type="entry name" value="predicted glycosyltransferase like domains"/>
    <property type="match status" value="1"/>
</dbReference>
<feature type="domain" description="PilZ" evidence="1">
    <location>
        <begin position="131"/>
        <end position="202"/>
    </location>
</feature>
<accession>A0ABP7KRJ9</accession>
<evidence type="ECO:0000313" key="2">
    <source>
        <dbReference type="EMBL" id="GAA3885574.1"/>
    </source>
</evidence>
<organism evidence="2 3">
    <name type="scientific">Sphingomonas limnosediminicola</name>
    <dbReference type="NCBI Taxonomy" id="940133"/>
    <lineage>
        <taxon>Bacteria</taxon>
        <taxon>Pseudomonadati</taxon>
        <taxon>Pseudomonadota</taxon>
        <taxon>Alphaproteobacteria</taxon>
        <taxon>Sphingomonadales</taxon>
        <taxon>Sphingomonadaceae</taxon>
        <taxon>Sphingomonas</taxon>
    </lineage>
</organism>
<sequence>MRWQTFEGPECMLDEQQVETTVYSLAGVPKAPAERRSCERYLSLLRVGSLLIDDRRELCLIKNISAGGMLIRAYSDIPEAARLYIELKQGEPIGGKALWVNGEHVGVEFDTPIDVLSLISGSADGLRPRMPRIEIECNAWVRQGATMHRARTVNVSQGGLRVEATRELPVGANVVVTLPGLSPEQGVVRWADGETCGITFNRVLALSQLVGWLGERQDRDRAAN</sequence>
<dbReference type="Proteomes" id="UP001500827">
    <property type="component" value="Unassembled WGS sequence"/>
</dbReference>